<gene>
    <name evidence="1" type="ORF">psageK4e_064</name>
</gene>
<accession>A0AAE8XL91</accession>
<evidence type="ECO:0000313" key="1">
    <source>
        <dbReference type="EMBL" id="UAW53512.1"/>
    </source>
</evidence>
<dbReference type="EMBL" id="MZ868713">
    <property type="protein sequence ID" value="UAW53512.1"/>
    <property type="molecule type" value="Genomic_DNA"/>
</dbReference>
<organism evidence="1 2">
    <name type="scientific">Pseudomonas phage psageK4e</name>
    <dbReference type="NCBI Taxonomy" id="2875723"/>
    <lineage>
        <taxon>Viruses</taxon>
        <taxon>Duplodnaviria</taxon>
        <taxon>Heunggongvirae</taxon>
        <taxon>Uroviricota</taxon>
        <taxon>Caudoviricetes</taxon>
        <taxon>Vandenendeviridae</taxon>
        <taxon>Gorskivirinae</taxon>
        <taxon>Otagovirus</taxon>
        <taxon>Otagovirus psagek4e</taxon>
    </lineage>
</organism>
<protein>
    <submittedName>
        <fullName evidence="1">Uncharacterized protein</fullName>
    </submittedName>
</protein>
<evidence type="ECO:0000313" key="2">
    <source>
        <dbReference type="Proteomes" id="UP000828763"/>
    </source>
</evidence>
<keyword evidence="2" id="KW-1185">Reference proteome</keyword>
<proteinExistence type="predicted"/>
<reference evidence="1 2" key="1">
    <citation type="submission" date="2021-08" db="EMBL/GenBank/DDBJ databases">
        <authorList>
            <person name="Martino G."/>
            <person name="Holtappels D."/>
            <person name="Wagemans J."/>
            <person name="Lavigne R."/>
            <person name="Turina M."/>
            <person name="Ciuffo M."/>
        </authorList>
    </citation>
    <scope>NUCLEOTIDE SEQUENCE [LARGE SCALE GENOMIC DNA]</scope>
</reference>
<sequence length="37" mass="4207">MGTATIDRTYRALVCYTKPTGVLTLRRQRVISVSHEL</sequence>
<dbReference type="Proteomes" id="UP000828763">
    <property type="component" value="Segment"/>
</dbReference>
<name>A0AAE8XL91_9CAUD</name>